<keyword evidence="3" id="KW-1185">Reference proteome</keyword>
<dbReference type="EMBL" id="JAPFFM010000014">
    <property type="protein sequence ID" value="KAJ6716098.1"/>
    <property type="molecule type" value="Genomic_DNA"/>
</dbReference>
<sequence length="90" mass="10901">MYCEKSDAEVSNLVSLHQREWRWHAKGVLIVEEVRYLSLKMEYVKVLHSMIYLVRILEDDKFPSLWLMFHTMGLTIVLKMVRMMRRNISK</sequence>
<proteinExistence type="predicted"/>
<keyword evidence="1" id="KW-1133">Transmembrane helix</keyword>
<accession>A0A9Q0Z010</accession>
<organism evidence="2 3">
    <name type="scientific">Salix koriyanagi</name>
    <dbReference type="NCBI Taxonomy" id="2511006"/>
    <lineage>
        <taxon>Eukaryota</taxon>
        <taxon>Viridiplantae</taxon>
        <taxon>Streptophyta</taxon>
        <taxon>Embryophyta</taxon>
        <taxon>Tracheophyta</taxon>
        <taxon>Spermatophyta</taxon>
        <taxon>Magnoliopsida</taxon>
        <taxon>eudicotyledons</taxon>
        <taxon>Gunneridae</taxon>
        <taxon>Pentapetalae</taxon>
        <taxon>rosids</taxon>
        <taxon>fabids</taxon>
        <taxon>Malpighiales</taxon>
        <taxon>Salicaceae</taxon>
        <taxon>Saliceae</taxon>
        <taxon>Salix</taxon>
    </lineage>
</organism>
<evidence type="ECO:0000313" key="3">
    <source>
        <dbReference type="Proteomes" id="UP001151752"/>
    </source>
</evidence>
<gene>
    <name evidence="2" type="ORF">OIU74_008767</name>
</gene>
<reference evidence="2" key="1">
    <citation type="submission" date="2022-11" db="EMBL/GenBank/DDBJ databases">
        <authorList>
            <person name="Hyden B.L."/>
            <person name="Feng K."/>
            <person name="Yates T."/>
            <person name="Jawdy S."/>
            <person name="Smart L.B."/>
            <person name="Muchero W."/>
        </authorList>
    </citation>
    <scope>NUCLEOTIDE SEQUENCE</scope>
    <source>
        <tissue evidence="2">Shoot tip</tissue>
    </source>
</reference>
<comment type="caution">
    <text evidence="2">The sequence shown here is derived from an EMBL/GenBank/DDBJ whole genome shotgun (WGS) entry which is preliminary data.</text>
</comment>
<dbReference type="AlphaFoldDB" id="A0A9Q0Z010"/>
<keyword evidence="1" id="KW-0812">Transmembrane</keyword>
<evidence type="ECO:0000256" key="1">
    <source>
        <dbReference type="SAM" id="Phobius"/>
    </source>
</evidence>
<feature type="transmembrane region" description="Helical" evidence="1">
    <location>
        <begin position="62"/>
        <end position="81"/>
    </location>
</feature>
<reference evidence="2" key="2">
    <citation type="journal article" date="2023" name="Int. J. Mol. Sci.">
        <title>De Novo Assembly and Annotation of 11 Diverse Shrub Willow (Salix) Genomes Reveals Novel Gene Organization in Sex-Linked Regions.</title>
        <authorList>
            <person name="Hyden B."/>
            <person name="Feng K."/>
            <person name="Yates T.B."/>
            <person name="Jawdy S."/>
            <person name="Cereghino C."/>
            <person name="Smart L.B."/>
            <person name="Muchero W."/>
        </authorList>
    </citation>
    <scope>NUCLEOTIDE SEQUENCE</scope>
    <source>
        <tissue evidence="2">Shoot tip</tissue>
    </source>
</reference>
<protein>
    <submittedName>
        <fullName evidence="2">Uncharacterized protein</fullName>
    </submittedName>
</protein>
<keyword evidence="1" id="KW-0472">Membrane</keyword>
<name>A0A9Q0Z010_9ROSI</name>
<dbReference type="Proteomes" id="UP001151752">
    <property type="component" value="Chromosome 9"/>
</dbReference>
<evidence type="ECO:0000313" key="2">
    <source>
        <dbReference type="EMBL" id="KAJ6716098.1"/>
    </source>
</evidence>